<feature type="domain" description="Cadherin" evidence="9">
    <location>
        <begin position="235"/>
        <end position="341"/>
    </location>
</feature>
<feature type="domain" description="Cadherin" evidence="9">
    <location>
        <begin position="342"/>
        <end position="483"/>
    </location>
</feature>
<feature type="domain" description="Cadherin" evidence="9">
    <location>
        <begin position="1692"/>
        <end position="1794"/>
    </location>
</feature>
<keyword evidence="4 7" id="KW-0106">Calcium</keyword>
<evidence type="ECO:0000256" key="5">
    <source>
        <dbReference type="ARBA" id="ARBA00022989"/>
    </source>
</evidence>
<gene>
    <name evidence="11" type="primary">LOC102807550</name>
</gene>
<keyword evidence="2 8" id="KW-0812">Transmembrane</keyword>
<proteinExistence type="predicted"/>
<dbReference type="SMART" id="SM00112">
    <property type="entry name" value="CA"/>
    <property type="match status" value="20"/>
</dbReference>
<feature type="domain" description="Cadherin" evidence="9">
    <location>
        <begin position="1888"/>
        <end position="1991"/>
    </location>
</feature>
<dbReference type="RefSeq" id="XP_006824052.1">
    <property type="nucleotide sequence ID" value="XM_006823989.1"/>
</dbReference>
<name>A0ABM0MVL1_SACKO</name>
<dbReference type="PROSITE" id="PS00232">
    <property type="entry name" value="CADHERIN_1"/>
    <property type="match status" value="11"/>
</dbReference>
<dbReference type="Gene3D" id="2.60.40.60">
    <property type="entry name" value="Cadherins"/>
    <property type="match status" value="23"/>
</dbReference>
<dbReference type="Pfam" id="PF00028">
    <property type="entry name" value="Cadherin"/>
    <property type="match status" value="15"/>
</dbReference>
<accession>A0ABM0MVL1</accession>
<dbReference type="CDD" id="cd11304">
    <property type="entry name" value="Cadherin_repeat"/>
    <property type="match status" value="19"/>
</dbReference>
<dbReference type="InterPro" id="IPR002126">
    <property type="entry name" value="Cadherin-like_dom"/>
</dbReference>
<reference evidence="11" key="1">
    <citation type="submission" date="2025-08" db="UniProtKB">
        <authorList>
            <consortium name="RefSeq"/>
        </authorList>
    </citation>
    <scope>IDENTIFICATION</scope>
    <source>
        <tissue evidence="11">Testes</tissue>
    </source>
</reference>
<dbReference type="PROSITE" id="PS50268">
    <property type="entry name" value="CADHERIN_2"/>
    <property type="match status" value="22"/>
</dbReference>
<feature type="domain" description="Cadherin" evidence="9">
    <location>
        <begin position="1377"/>
        <end position="1435"/>
    </location>
</feature>
<dbReference type="PRINTS" id="PR00205">
    <property type="entry name" value="CADHERIN"/>
</dbReference>
<dbReference type="InterPro" id="IPR020894">
    <property type="entry name" value="Cadherin_CS"/>
</dbReference>
<feature type="domain" description="Cadherin" evidence="9">
    <location>
        <begin position="619"/>
        <end position="729"/>
    </location>
</feature>
<dbReference type="Proteomes" id="UP000694865">
    <property type="component" value="Unplaced"/>
</dbReference>
<evidence type="ECO:0000256" key="4">
    <source>
        <dbReference type="ARBA" id="ARBA00022837"/>
    </source>
</evidence>
<feature type="domain" description="Cadherin" evidence="9">
    <location>
        <begin position="2215"/>
        <end position="2321"/>
    </location>
</feature>
<feature type="transmembrane region" description="Helical" evidence="8">
    <location>
        <begin position="2582"/>
        <end position="2604"/>
    </location>
</feature>
<feature type="domain" description="Cadherin" evidence="9">
    <location>
        <begin position="1"/>
        <end position="50"/>
    </location>
</feature>
<protein>
    <submittedName>
        <fullName evidence="11">Cadherin-23-like</fullName>
    </submittedName>
</protein>
<feature type="domain" description="Cadherin" evidence="9">
    <location>
        <begin position="51"/>
        <end position="234"/>
    </location>
</feature>
<organism evidence="10 11">
    <name type="scientific">Saccoglossus kowalevskii</name>
    <name type="common">Acorn worm</name>
    <dbReference type="NCBI Taxonomy" id="10224"/>
    <lineage>
        <taxon>Eukaryota</taxon>
        <taxon>Metazoa</taxon>
        <taxon>Hemichordata</taxon>
        <taxon>Enteropneusta</taxon>
        <taxon>Harrimaniidae</taxon>
        <taxon>Saccoglossus</taxon>
    </lineage>
</organism>
<evidence type="ECO:0000256" key="8">
    <source>
        <dbReference type="SAM" id="Phobius"/>
    </source>
</evidence>
<dbReference type="PANTHER" id="PTHR24026:SF126">
    <property type="entry name" value="PROTOCADHERIN FAT 4"/>
    <property type="match status" value="1"/>
</dbReference>
<evidence type="ECO:0000256" key="1">
    <source>
        <dbReference type="ARBA" id="ARBA00004370"/>
    </source>
</evidence>
<evidence type="ECO:0000313" key="10">
    <source>
        <dbReference type="Proteomes" id="UP000694865"/>
    </source>
</evidence>
<feature type="domain" description="Cadherin" evidence="9">
    <location>
        <begin position="2322"/>
        <end position="2429"/>
    </location>
</feature>
<dbReference type="SUPFAM" id="SSF49313">
    <property type="entry name" value="Cadherin-like"/>
    <property type="match status" value="24"/>
</dbReference>
<feature type="domain" description="Cadherin" evidence="9">
    <location>
        <begin position="1159"/>
        <end position="1264"/>
    </location>
</feature>
<dbReference type="GeneID" id="102807550"/>
<evidence type="ECO:0000256" key="7">
    <source>
        <dbReference type="PROSITE-ProRule" id="PRU00043"/>
    </source>
</evidence>
<dbReference type="PANTHER" id="PTHR24026">
    <property type="entry name" value="FAT ATYPICAL CADHERIN-RELATED"/>
    <property type="match status" value="1"/>
</dbReference>
<feature type="non-terminal residue" evidence="11">
    <location>
        <position position="1"/>
    </location>
</feature>
<evidence type="ECO:0000256" key="6">
    <source>
        <dbReference type="ARBA" id="ARBA00023136"/>
    </source>
</evidence>
<feature type="domain" description="Cadherin" evidence="9">
    <location>
        <begin position="1994"/>
        <end position="2085"/>
    </location>
</feature>
<sequence>GEVSLIDLLDRENKTYHNLTLCVRDENPNHNDTTFLLVTVTDVNDNNPVITANDSSVMILEEEAGGVMITYVTATDEDDGTNAEWTYTIVDRLSNEFTVDGATGEVTTLRAFDREEQDTYEVYILAVDHGESQTCSFEPDIGVAEEYEEQPIGTIIYNMSTVSSATSFEIVDDSDYNGLFVIDDVFVEWGDVYDHDEDCDEKQFIVYIDCDSDSREMFTLTIDIFDVNDVAPVFEKDIYSTKVNEMTPVGTLVFDDFSATDDDCTKGSLLYYLDGPGSSHFNIPATSNAEIFLAEPLDYELEKYYNLTLIVYDGKDAESRLNDTAILYIQVDDADDMSPAFQDIVYTDSVYENVTGPLNVAIDAFDLDLGINESVYYSFADPDRENTTIFETEYFHIDTYTGVLTVIKELDREAMPTGTITEVFDFTVDGTTGEVTTLKAFDREEQDTYEVYILAVDHGESPRSGQTYVTVTLADINDNPPVFESDSYEAAVPEQTLDVFVITVKANDIDADENAVVSYAVVAENGTDYEYFDVDQTTGDVYITSFVTIEDVGERLTVKIEAYNEIPYASDDIVNGTTNITVTLLVYAIETDTPEKRRSEYSTVSITVLDINDNSPQFTGEPYSASVSEDITEETFLITVEAVDDDQDANNYEVEYSIWGVTDSGMDNFRIDNSTGDLYINNDNGLLDAETVDSYVVIVMATDKGDIPRSNLAEVFVDISNVNEEVPIFLNDPYNASISEGALIGASVYQATVSIKGEVSLIDLLDRENETYHNLTLCVRDENPNHNDTTFLLVTVTDVNDNDPVITANDSSVMIPEEEAGSVIITYVTATDEDDGTNAEWTYTIVDRLSNDFTVDGTTGEVTTLKAFDREEQDTYEVYILAVDHGESPRSGQTYVTVTLADINDNPPVFESDSYEAAVPEQTLDVFVITVKQYNASNDYGPEFSATSYPMNTAENDYSGADIDVTVGWVYATDFDGQVVGYDILYGNKNNQFNISMNGSITTAGEIDRETQPLHKLYVIAVDDGIPPRTGLTQVVVEVDDVNDNIPKFVQSTYNVTVREGTRGVIVNVTAVDDDIDVNGDVYYAFTSNTSSEYGIGIKDNTGEIYLDEVLYANETDTIKLEVVAYNVVPYVGYSATNDTTLVTIIVEGPCNMFDPQFDEDSWSFLVSEDDPHPNIGRFVGNVSAFDPDLLYPITIYDIIYGNEDEKFSISDDGVITTAEVLDREEKNAYTLTVSGEDEGVPSRTSVTEVVITVDDLNDNPPEFVEVEYSGTIDENSVAGELVIILPEMIVTDEDIGTNAEINLRLNGADSDLFNVTFEPDSGFARVTVSGDGDLDREDVEMYQFTVEASNAADFAVISSVPLNITLIDNNDNAPIFDETEIFEVSEVEPIGYPVGTVTAHDADATDRNNGIHYYFVDGDYGKFDIDRETAYNSGRDQNLEDYTIVTIEIGDYYNVPPYFTRPFYRGNVSEDADDGDYVMTVDAEDYNTIEDYGELTYIISPDDDVPFNINATTGDIYVDTLGAGLDREDISQYNFSVIAIDGGNLSASVPVRIDIDDVNDNNPMFYKDAYTTAVWDGSREGMIVLIVTASDDDEGINAEIRYSLSGAGSEYFKIDEVTGLIQVNQTINSDQMLADGVVDEIFVEDDENGNTTLYRMTIQAVATDLGSPPLEGTADVTIIIYDSLWASPEFNQTTYQDTVMENLPGDSYVTTVYAAMMLDDNKINVTYDMVEEHDKFQINHISGVITTKKPLDREDRDIYDITVIAIARMVPNPQTCTTVTIVIEDENDNAPHFNSSDYSFGVSEDAVFGLTIGDVVATDIDLAENANIEYSIIDGDDVNGELDRENYPEYSLTVMAQDNPLGNVRLNSTVEVHVAVLDANDNSPTFVDTPYEGTISENDPIGKSIVTVETEDPDFGMNNLTLYSITNGRQDLFRVEEYSGVVKNVIELTGHSGRTYVLNVEAYNEDDPSLSNMTSVTIVVTDPIPDEEKLLFEQDIYRETISYVHSVDDVVITVTATYGGEESEHTVYEITEQNYLKSKNDTPVVVTEDVFVINATTGDITLKDPLDESEVGQYTLSVKATDESVDDMFDTAENTSVNTSVICINATDMDEGPEGVIVRYGILAVGGYTRNGLDKFTINETSGEIFTADTFDFDEAGERYYQVLIYVVDPSYTNNPPEFTEDVYTGEVYSTDPLGTFIVQLNATDPDYPLLGYGDTTTEFYVDENIEASVYIGKVHAVDIDSGNNSQVVYQIQSGDIDKFRVDEMTGQIYGITSLDAEENTVYTLTISATNSYAVWNSDYNDEISVTITVDDINDNTPQFENLPYTESISFTSTVGTVIFTAMATDADQSELNSKVQYGLEAFNDDTEPLKYFSIDVTTGVVTLAAPLEDKDGNYLFSVVAYDEGSPREMNVTTAKVYVTDESNQPIFCDDYYRYIIFYSHHFINLILFDLIHILHLREYCIAESGFHPSYINQKLEEFRLDLQSASHYRIDIILVSPADNQNYTDVWFYALDNSDYSVVPYEDFVTNWQNLKSSSLSSRTKRTDCISDPECFEDKWKINDIVGIEEKREKQPYMLESVEIAVVVLAIIIFCGALFAILFLIVTDRRDRNKLMDQQEKWDRVIRMTSMQNPYGAL</sequence>
<keyword evidence="5 8" id="KW-1133">Transmembrane helix</keyword>
<feature type="domain" description="Cadherin" evidence="9">
    <location>
        <begin position="484"/>
        <end position="618"/>
    </location>
</feature>
<evidence type="ECO:0000259" key="9">
    <source>
        <dbReference type="PROSITE" id="PS50268"/>
    </source>
</evidence>
<feature type="domain" description="Cadherin" evidence="9">
    <location>
        <begin position="1265"/>
        <end position="1377"/>
    </location>
</feature>
<evidence type="ECO:0000313" key="11">
    <source>
        <dbReference type="RefSeq" id="XP_006824052.1"/>
    </source>
</evidence>
<comment type="subcellular location">
    <subcellularLocation>
        <location evidence="1">Membrane</location>
    </subcellularLocation>
</comment>
<feature type="domain" description="Cadherin" evidence="9">
    <location>
        <begin position="1461"/>
        <end position="1566"/>
    </location>
</feature>
<feature type="domain" description="Cadherin" evidence="9">
    <location>
        <begin position="747"/>
        <end position="806"/>
    </location>
</feature>
<feature type="domain" description="Cadherin" evidence="9">
    <location>
        <begin position="1795"/>
        <end position="1887"/>
    </location>
</feature>
<dbReference type="InterPro" id="IPR015919">
    <property type="entry name" value="Cadherin-like_sf"/>
</dbReference>
<feature type="domain" description="Cadherin" evidence="9">
    <location>
        <begin position="1050"/>
        <end position="1158"/>
    </location>
</feature>
<keyword evidence="3" id="KW-0677">Repeat</keyword>
<evidence type="ECO:0000256" key="2">
    <source>
        <dbReference type="ARBA" id="ARBA00022692"/>
    </source>
</evidence>
<feature type="domain" description="Cadherin" evidence="9">
    <location>
        <begin position="807"/>
        <end position="910"/>
    </location>
</feature>
<feature type="domain" description="Cadherin" evidence="9">
    <location>
        <begin position="1567"/>
        <end position="1691"/>
    </location>
</feature>
<feature type="domain" description="Cadherin" evidence="9">
    <location>
        <begin position="945"/>
        <end position="1049"/>
    </location>
</feature>
<evidence type="ECO:0000256" key="3">
    <source>
        <dbReference type="ARBA" id="ARBA00022737"/>
    </source>
</evidence>
<keyword evidence="10" id="KW-1185">Reference proteome</keyword>
<keyword evidence="6 8" id="KW-0472">Membrane</keyword>
<feature type="domain" description="Cadherin" evidence="9">
    <location>
        <begin position="2094"/>
        <end position="2209"/>
    </location>
</feature>